<keyword evidence="6 16" id="KW-0732">Signal</keyword>
<keyword evidence="2 14" id="KW-0245">EGF-like domain</keyword>
<keyword evidence="7" id="KW-0430">Lectin</keyword>
<dbReference type="InterPro" id="IPR000742">
    <property type="entry name" value="EGF"/>
</dbReference>
<evidence type="ECO:0000256" key="12">
    <source>
        <dbReference type="ARBA" id="ARBA00023170"/>
    </source>
</evidence>
<evidence type="ECO:0000256" key="16">
    <source>
        <dbReference type="SAM" id="SignalP"/>
    </source>
</evidence>
<dbReference type="KEGG" id="eee:113574147"/>
<evidence type="ECO:0000256" key="10">
    <source>
        <dbReference type="ARBA" id="ARBA00023136"/>
    </source>
</evidence>
<evidence type="ECO:0000259" key="17">
    <source>
        <dbReference type="PROSITE" id="PS50026"/>
    </source>
</evidence>
<dbReference type="GO" id="GO:0030246">
    <property type="term" value="F:carbohydrate binding"/>
    <property type="evidence" value="ECO:0007669"/>
    <property type="project" value="UniProtKB-KW"/>
</dbReference>
<dbReference type="PROSITE" id="PS50026">
    <property type="entry name" value="EGF_3"/>
    <property type="match status" value="2"/>
</dbReference>
<dbReference type="SMART" id="SM00179">
    <property type="entry name" value="EGF_CA"/>
    <property type="match status" value="4"/>
</dbReference>
<keyword evidence="5 15" id="KW-0812">Transmembrane</keyword>
<feature type="transmembrane region" description="Helical" evidence="15">
    <location>
        <begin position="473"/>
        <end position="496"/>
    </location>
</feature>
<evidence type="ECO:0000256" key="7">
    <source>
        <dbReference type="ARBA" id="ARBA00022734"/>
    </source>
</evidence>
<dbReference type="GO" id="GO:0006897">
    <property type="term" value="P:endocytosis"/>
    <property type="evidence" value="ECO:0007669"/>
    <property type="project" value="UniProtKB-KW"/>
</dbReference>
<keyword evidence="11 14" id="KW-1015">Disulfide bond</keyword>
<dbReference type="Gene3D" id="3.10.100.10">
    <property type="entry name" value="Mannose-Binding Protein A, subunit A"/>
    <property type="match status" value="1"/>
</dbReference>
<dbReference type="Pfam" id="PF07645">
    <property type="entry name" value="EGF_CA"/>
    <property type="match status" value="2"/>
</dbReference>
<feature type="disulfide bond" evidence="14">
    <location>
        <begin position="315"/>
        <end position="325"/>
    </location>
</feature>
<reference evidence="19" key="4">
    <citation type="submission" date="2025-08" db="UniProtKB">
        <authorList>
            <consortium name="Ensembl"/>
        </authorList>
    </citation>
    <scope>IDENTIFICATION</scope>
</reference>
<dbReference type="Pfam" id="PF12662">
    <property type="entry name" value="cEGF"/>
    <property type="match status" value="1"/>
</dbReference>
<dbReference type="AlphaFoldDB" id="A0A4W4HGH4"/>
<evidence type="ECO:0000259" key="18">
    <source>
        <dbReference type="PROSITE" id="PS50041"/>
    </source>
</evidence>
<evidence type="ECO:0000313" key="20">
    <source>
        <dbReference type="Proteomes" id="UP000314983"/>
    </source>
</evidence>
<dbReference type="PANTHER" id="PTHR14789:SF8">
    <property type="entry name" value="C-TYPE LECTIN DOMAIN FAMILY 14 MEMBER A PRECURSOR-RELATED"/>
    <property type="match status" value="1"/>
</dbReference>
<feature type="domain" description="EGF-like" evidence="17">
    <location>
        <begin position="311"/>
        <end position="348"/>
    </location>
</feature>
<dbReference type="SUPFAM" id="SSF56436">
    <property type="entry name" value="C-type lectin-like"/>
    <property type="match status" value="1"/>
</dbReference>
<dbReference type="GeneTree" id="ENSGT00940000167312"/>
<keyword evidence="8" id="KW-0677">Repeat</keyword>
<dbReference type="PROSITE" id="PS01186">
    <property type="entry name" value="EGF_2"/>
    <property type="match status" value="2"/>
</dbReference>
<feature type="chain" id="PRO_5044213803" description="Complement component C1q receptor" evidence="16">
    <location>
        <begin position="18"/>
        <end position="534"/>
    </location>
</feature>
<dbReference type="SMART" id="SM00034">
    <property type="entry name" value="CLECT"/>
    <property type="match status" value="1"/>
</dbReference>
<evidence type="ECO:0000256" key="6">
    <source>
        <dbReference type="ARBA" id="ARBA00022729"/>
    </source>
</evidence>
<proteinExistence type="predicted"/>
<organism evidence="19 20">
    <name type="scientific">Electrophorus electricus</name>
    <name type="common">Electric eel</name>
    <name type="synonym">Gymnotus electricus</name>
    <dbReference type="NCBI Taxonomy" id="8005"/>
    <lineage>
        <taxon>Eukaryota</taxon>
        <taxon>Metazoa</taxon>
        <taxon>Chordata</taxon>
        <taxon>Craniata</taxon>
        <taxon>Vertebrata</taxon>
        <taxon>Euteleostomi</taxon>
        <taxon>Actinopterygii</taxon>
        <taxon>Neopterygii</taxon>
        <taxon>Teleostei</taxon>
        <taxon>Ostariophysi</taxon>
        <taxon>Gymnotiformes</taxon>
        <taxon>Gymnotoidei</taxon>
        <taxon>Gymnotidae</taxon>
        <taxon>Electrophorus</taxon>
    </lineage>
</organism>
<dbReference type="FunFam" id="2.10.25.10:FF:000009">
    <property type="entry name" value="Low-density lipoprotein receptor isoform 1"/>
    <property type="match status" value="1"/>
</dbReference>
<evidence type="ECO:0000256" key="2">
    <source>
        <dbReference type="ARBA" id="ARBA00022536"/>
    </source>
</evidence>
<dbReference type="PROSITE" id="PS00615">
    <property type="entry name" value="C_TYPE_LECTIN_1"/>
    <property type="match status" value="1"/>
</dbReference>
<dbReference type="Proteomes" id="UP000314983">
    <property type="component" value="Chromosome 13"/>
</dbReference>
<evidence type="ECO:0000256" key="5">
    <source>
        <dbReference type="ARBA" id="ARBA00022692"/>
    </source>
</evidence>
<keyword evidence="10 15" id="KW-0472">Membrane</keyword>
<evidence type="ECO:0000256" key="14">
    <source>
        <dbReference type="PROSITE-ProRule" id="PRU00076"/>
    </source>
</evidence>
<evidence type="ECO:0000256" key="9">
    <source>
        <dbReference type="ARBA" id="ARBA00022989"/>
    </source>
</evidence>
<evidence type="ECO:0000313" key="19">
    <source>
        <dbReference type="Ensembl" id="ENSEEEP00000047814.2"/>
    </source>
</evidence>
<dbReference type="PIRSF" id="PIRSF001775">
    <property type="entry name" value="CD93/CD141"/>
    <property type="match status" value="1"/>
</dbReference>
<evidence type="ECO:0000256" key="4">
    <source>
        <dbReference type="ARBA" id="ARBA00022583"/>
    </source>
</evidence>
<reference evidence="20" key="1">
    <citation type="journal article" date="2014" name="Science">
        <title>Nonhuman genetics. Genomic basis for the convergent evolution of electric organs.</title>
        <authorList>
            <person name="Gallant J.R."/>
            <person name="Traeger L.L."/>
            <person name="Volkening J.D."/>
            <person name="Moffett H."/>
            <person name="Chen P.H."/>
            <person name="Novina C.D."/>
            <person name="Phillips G.N.Jr."/>
            <person name="Anand R."/>
            <person name="Wells G.B."/>
            <person name="Pinch M."/>
            <person name="Guth R."/>
            <person name="Unguez G.A."/>
            <person name="Albert J.S."/>
            <person name="Zakon H.H."/>
            <person name="Samanta M.P."/>
            <person name="Sussman M.R."/>
        </authorList>
    </citation>
    <scope>NUCLEOTIDE SEQUENCE [LARGE SCALE GENOMIC DNA]</scope>
</reference>
<reference evidence="20" key="2">
    <citation type="journal article" date="2017" name="Sci. Adv.">
        <title>A tail of two voltages: Proteomic comparison of the three electric organs of the electric eel.</title>
        <authorList>
            <person name="Traeger L.L."/>
            <person name="Sabat G."/>
            <person name="Barrett-Wilt G.A."/>
            <person name="Wells G.B."/>
            <person name="Sussman M.R."/>
        </authorList>
    </citation>
    <scope>NUCLEOTIDE SEQUENCE [LARGE SCALE GENOMIC DNA]</scope>
</reference>
<dbReference type="Gene3D" id="2.10.25.10">
    <property type="entry name" value="Laminin"/>
    <property type="match status" value="5"/>
</dbReference>
<dbReference type="GeneID" id="113574147"/>
<feature type="domain" description="C-type lectin" evidence="18">
    <location>
        <begin position="25"/>
        <end position="153"/>
    </location>
</feature>
<keyword evidence="12" id="KW-0675">Receptor</keyword>
<keyword evidence="3" id="KW-0597">Phosphoprotein</keyword>
<dbReference type="GO" id="GO:0005509">
    <property type="term" value="F:calcium ion binding"/>
    <property type="evidence" value="ECO:0007669"/>
    <property type="project" value="InterPro"/>
</dbReference>
<dbReference type="Ensembl" id="ENSEEET00000048340.2">
    <property type="protein sequence ID" value="ENSEEEP00000047814.2"/>
    <property type="gene ID" value="ENSEEEG00000022506.2"/>
</dbReference>
<comment type="caution">
    <text evidence="14">Lacks conserved residue(s) required for the propagation of feature annotation.</text>
</comment>
<evidence type="ECO:0008006" key="21">
    <source>
        <dbReference type="Google" id="ProtNLM"/>
    </source>
</evidence>
<accession>A0A4W4HGH4</accession>
<dbReference type="Pfam" id="PF14670">
    <property type="entry name" value="FXa_inhibition"/>
    <property type="match status" value="1"/>
</dbReference>
<evidence type="ECO:0000256" key="11">
    <source>
        <dbReference type="ARBA" id="ARBA00023157"/>
    </source>
</evidence>
<sequence>MRLLLLTLYALLGAVRTKHATTRCTDNACFTFHKDNKTFELASQDCVENGGYLITIRNAVELNDVKSIVSLKRKLPYEEKIWIGLKLEKGKCMINDESLHGFKWISGNTDSAYSNWNKKPSSTCTEERCVSIYSEELKWRDGSCKDSAFYMCKFIINGMCKPPLLWGLGEVNYTLPFSKLIKQDEGFTMLPFGTFAEISCADTGERLHTVCKDTDTGFVWEKPGPFCISGKRSCRNNNGGCDHLCSENDGTGVGCECKEGYYLGDDKVTCILRDNCHNNPCESVCVSNSTGFSCRCKDGFQLAEDQTSCVDVDECRQNVCGGQICHNDQGTYKCECKKGFKDVGGKCEDIDECSESTCKPNAECLNSEGSFTCFCPRGFRDSDNGEKCTDVDECLNSPCTDKCTNTIGSYTCSCGANHRLADDGISCIPDQNQIFPISTSKEPFDSTTVAARLTEEAANERNSVHKDSSQRTFLVWVCVLGTVIPLLLLIVLTFVISLHRWHRSREDARKKNTTADGYCWVSSGVSLQTESEHN</sequence>
<dbReference type="InterPro" id="IPR018097">
    <property type="entry name" value="EGF_Ca-bd_CS"/>
</dbReference>
<dbReference type="InterPro" id="IPR000152">
    <property type="entry name" value="EGF-type_Asp/Asn_hydroxyl_site"/>
</dbReference>
<dbReference type="InterPro" id="IPR051505">
    <property type="entry name" value="C-type_lectin_domain"/>
</dbReference>
<dbReference type="GO" id="GO:0016020">
    <property type="term" value="C:membrane"/>
    <property type="evidence" value="ECO:0007669"/>
    <property type="project" value="UniProtKB-SubCell"/>
</dbReference>
<dbReference type="CDD" id="cd00054">
    <property type="entry name" value="EGF_CA"/>
    <property type="match status" value="2"/>
</dbReference>
<evidence type="ECO:0000256" key="15">
    <source>
        <dbReference type="SAM" id="Phobius"/>
    </source>
</evidence>
<keyword evidence="4" id="KW-0254">Endocytosis</keyword>
<reference evidence="19" key="5">
    <citation type="submission" date="2025-09" db="UniProtKB">
        <authorList>
            <consortium name="Ensembl"/>
        </authorList>
    </citation>
    <scope>IDENTIFICATION</scope>
</reference>
<dbReference type="InterPro" id="IPR018378">
    <property type="entry name" value="C-type_lectin_CS"/>
</dbReference>
<evidence type="ECO:0000256" key="13">
    <source>
        <dbReference type="ARBA" id="ARBA00023180"/>
    </source>
</evidence>
<dbReference type="SUPFAM" id="SSF57184">
    <property type="entry name" value="Growth factor receptor domain"/>
    <property type="match status" value="2"/>
</dbReference>
<dbReference type="RefSeq" id="XP_026860662.2">
    <property type="nucleotide sequence ID" value="XM_027004861.2"/>
</dbReference>
<dbReference type="OMA" id="YTNWHKE"/>
<dbReference type="PROSITE" id="PS01187">
    <property type="entry name" value="EGF_CA"/>
    <property type="match status" value="2"/>
</dbReference>
<gene>
    <name evidence="19" type="primary">LOC113574147</name>
</gene>
<evidence type="ECO:0000256" key="8">
    <source>
        <dbReference type="ARBA" id="ARBA00022737"/>
    </source>
</evidence>
<dbReference type="InterPro" id="IPR009030">
    <property type="entry name" value="Growth_fac_rcpt_cys_sf"/>
</dbReference>
<dbReference type="PROSITE" id="PS50041">
    <property type="entry name" value="C_TYPE_LECTIN_2"/>
    <property type="match status" value="1"/>
</dbReference>
<comment type="subcellular location">
    <subcellularLocation>
        <location evidence="1">Membrane</location>
        <topology evidence="1">Single-pass type I membrane protein</topology>
    </subcellularLocation>
</comment>
<dbReference type="FunFam" id="2.10.25.10:FF:000005">
    <property type="entry name" value="Fibrillin 2"/>
    <property type="match status" value="1"/>
</dbReference>
<keyword evidence="20" id="KW-1185">Reference proteome</keyword>
<dbReference type="InterPro" id="IPR026823">
    <property type="entry name" value="cEGF"/>
</dbReference>
<dbReference type="InterPro" id="IPR001881">
    <property type="entry name" value="EGF-like_Ca-bd_dom"/>
</dbReference>
<keyword evidence="13" id="KW-0325">Glycoprotein</keyword>
<feature type="signal peptide" evidence="16">
    <location>
        <begin position="1"/>
        <end position="17"/>
    </location>
</feature>
<dbReference type="InterPro" id="IPR049883">
    <property type="entry name" value="NOTCH1_EGF-like"/>
</dbReference>
<reference evidence="19" key="3">
    <citation type="submission" date="2020-05" db="EMBL/GenBank/DDBJ databases">
        <title>Electrophorus electricus (electric eel) genome, fEleEle1, primary haplotype.</title>
        <authorList>
            <person name="Myers G."/>
            <person name="Meyer A."/>
            <person name="Fedrigo O."/>
            <person name="Formenti G."/>
            <person name="Rhie A."/>
            <person name="Tracey A."/>
            <person name="Sims Y."/>
            <person name="Jarvis E.D."/>
        </authorList>
    </citation>
    <scope>NUCLEOTIDE SEQUENCE [LARGE SCALE GENOMIC DNA]</scope>
</reference>
<keyword evidence="9 15" id="KW-1133">Transmembrane helix</keyword>
<dbReference type="PANTHER" id="PTHR14789">
    <property type="entry name" value="CHONDROLECTIN VARIANT CHODLFDELTAE"/>
    <property type="match status" value="1"/>
</dbReference>
<evidence type="ECO:0000256" key="1">
    <source>
        <dbReference type="ARBA" id="ARBA00004479"/>
    </source>
</evidence>
<dbReference type="PROSITE" id="PS00010">
    <property type="entry name" value="ASX_HYDROXYL"/>
    <property type="match status" value="2"/>
</dbReference>
<dbReference type="InterPro" id="IPR016186">
    <property type="entry name" value="C-type_lectin-like/link_sf"/>
</dbReference>
<dbReference type="SMART" id="SM00181">
    <property type="entry name" value="EGF"/>
    <property type="match status" value="5"/>
</dbReference>
<evidence type="ECO:0000256" key="3">
    <source>
        <dbReference type="ARBA" id="ARBA00022553"/>
    </source>
</evidence>
<dbReference type="InterPro" id="IPR016187">
    <property type="entry name" value="CTDL_fold"/>
</dbReference>
<feature type="domain" description="EGF-like" evidence="17">
    <location>
        <begin position="349"/>
        <end position="389"/>
    </location>
</feature>
<dbReference type="InterPro" id="IPR001304">
    <property type="entry name" value="C-type_lectin-like"/>
</dbReference>
<name>A0A4W4HGH4_ELEEL</name>
<dbReference type="STRING" id="8005.ENSEEEP00000047814"/>
<protein>
    <recommendedName>
        <fullName evidence="21">Complement component C1q receptor</fullName>
    </recommendedName>
</protein>
<dbReference type="Pfam" id="PF00059">
    <property type="entry name" value="Lectin_C"/>
    <property type="match status" value="1"/>
</dbReference>